<name>A0A7S3K1G3_9STRA</name>
<dbReference type="InterPro" id="IPR013194">
    <property type="entry name" value="HDAC_interact_dom"/>
</dbReference>
<dbReference type="GO" id="GO:0000785">
    <property type="term" value="C:chromatin"/>
    <property type="evidence" value="ECO:0007669"/>
    <property type="project" value="TreeGrafter"/>
</dbReference>
<dbReference type="EMBL" id="HBIJ01015999">
    <property type="protein sequence ID" value="CAE0369909.1"/>
    <property type="molecule type" value="Transcribed_RNA"/>
</dbReference>
<feature type="region of interest" description="Disordered" evidence="6">
    <location>
        <begin position="855"/>
        <end position="947"/>
    </location>
</feature>
<evidence type="ECO:0000256" key="6">
    <source>
        <dbReference type="SAM" id="MobiDB-lite"/>
    </source>
</evidence>
<dbReference type="SMART" id="SM00761">
    <property type="entry name" value="HDAC_interact"/>
    <property type="match status" value="1"/>
</dbReference>
<feature type="compositionally biased region" description="Low complexity" evidence="6">
    <location>
        <begin position="1490"/>
        <end position="1500"/>
    </location>
</feature>
<dbReference type="GO" id="GO:0000122">
    <property type="term" value="P:negative regulation of transcription by RNA polymerase II"/>
    <property type="evidence" value="ECO:0007669"/>
    <property type="project" value="TreeGrafter"/>
</dbReference>
<feature type="compositionally biased region" description="Acidic residues" evidence="6">
    <location>
        <begin position="1448"/>
        <end position="1464"/>
    </location>
</feature>
<evidence type="ECO:0000313" key="8">
    <source>
        <dbReference type="EMBL" id="CAE0369909.1"/>
    </source>
</evidence>
<dbReference type="InterPro" id="IPR036600">
    <property type="entry name" value="PAH_sf"/>
</dbReference>
<dbReference type="PROSITE" id="PS51477">
    <property type="entry name" value="PAH"/>
    <property type="match status" value="2"/>
</dbReference>
<dbReference type="Pfam" id="PF16879">
    <property type="entry name" value="Sin3a_C"/>
    <property type="match status" value="1"/>
</dbReference>
<feature type="region of interest" description="Disordered" evidence="6">
    <location>
        <begin position="144"/>
        <end position="184"/>
    </location>
</feature>
<feature type="region of interest" description="Disordered" evidence="6">
    <location>
        <begin position="611"/>
        <end position="688"/>
    </location>
</feature>
<dbReference type="PANTHER" id="PTHR12346">
    <property type="entry name" value="SIN3B-RELATED"/>
    <property type="match status" value="1"/>
</dbReference>
<dbReference type="InterPro" id="IPR039774">
    <property type="entry name" value="Sin3-like"/>
</dbReference>
<feature type="region of interest" description="Disordered" evidence="6">
    <location>
        <begin position="263"/>
        <end position="288"/>
    </location>
</feature>
<dbReference type="FunFam" id="1.20.1160.11:FF:000001">
    <property type="entry name" value="Paired amphipathic helix protein Sin3"/>
    <property type="match status" value="1"/>
</dbReference>
<comment type="subcellular location">
    <subcellularLocation>
        <location evidence="1 5">Nucleus</location>
    </subcellularLocation>
</comment>
<feature type="compositionally biased region" description="Low complexity" evidence="6">
    <location>
        <begin position="626"/>
        <end position="636"/>
    </location>
</feature>
<evidence type="ECO:0000256" key="4">
    <source>
        <dbReference type="ARBA" id="ARBA00023242"/>
    </source>
</evidence>
<feature type="compositionally biased region" description="Low complexity" evidence="6">
    <location>
        <begin position="1325"/>
        <end position="1335"/>
    </location>
</feature>
<keyword evidence="2" id="KW-0678">Repressor</keyword>
<dbReference type="InterPro" id="IPR031693">
    <property type="entry name" value="Sin3_C"/>
</dbReference>
<protein>
    <recommendedName>
        <fullName evidence="7">Histone deacetylase interacting domain-containing protein</fullName>
    </recommendedName>
</protein>
<feature type="compositionally biased region" description="Polar residues" evidence="6">
    <location>
        <begin position="300"/>
        <end position="325"/>
    </location>
</feature>
<evidence type="ECO:0000256" key="2">
    <source>
        <dbReference type="ARBA" id="ARBA00022491"/>
    </source>
</evidence>
<keyword evidence="4 5" id="KW-0539">Nucleus</keyword>
<evidence type="ECO:0000256" key="5">
    <source>
        <dbReference type="PROSITE-ProRule" id="PRU00810"/>
    </source>
</evidence>
<feature type="compositionally biased region" description="Polar residues" evidence="6">
    <location>
        <begin position="897"/>
        <end position="911"/>
    </location>
</feature>
<dbReference type="Gene3D" id="1.20.1160.11">
    <property type="entry name" value="Paired amphipathic helix"/>
    <property type="match status" value="2"/>
</dbReference>
<feature type="region of interest" description="Disordered" evidence="6">
    <location>
        <begin position="300"/>
        <end position="364"/>
    </location>
</feature>
<reference evidence="8" key="1">
    <citation type="submission" date="2021-01" db="EMBL/GenBank/DDBJ databases">
        <authorList>
            <person name="Corre E."/>
            <person name="Pelletier E."/>
            <person name="Niang G."/>
            <person name="Scheremetjew M."/>
            <person name="Finn R."/>
            <person name="Kale V."/>
            <person name="Holt S."/>
            <person name="Cochrane G."/>
            <person name="Meng A."/>
            <person name="Brown T."/>
            <person name="Cohen L."/>
        </authorList>
    </citation>
    <scope>NUCLEOTIDE SEQUENCE</scope>
    <source>
        <strain evidence="8">CCMP1510</strain>
    </source>
</reference>
<feature type="compositionally biased region" description="Polar residues" evidence="6">
    <location>
        <begin position="1470"/>
        <end position="1485"/>
    </location>
</feature>
<dbReference type="Pfam" id="PF08295">
    <property type="entry name" value="Sin3_corepress"/>
    <property type="match status" value="1"/>
</dbReference>
<dbReference type="SUPFAM" id="SSF47762">
    <property type="entry name" value="PAH2 domain"/>
    <property type="match status" value="2"/>
</dbReference>
<dbReference type="FunFam" id="1.20.1160.11:FF:000003">
    <property type="entry name" value="Paired amphipathic helix SIN3-like protein"/>
    <property type="match status" value="1"/>
</dbReference>
<evidence type="ECO:0000256" key="3">
    <source>
        <dbReference type="ARBA" id="ARBA00022737"/>
    </source>
</evidence>
<sequence>MSSGRSFRELKVEDALLYLDQVKAEFGNRPEIYNEFLEIMKAFKSQEIDTPGVIEQVSTLFRGYGKLIYGFNTFLPQGYKIDVPPELREQVRGEPPRALSSSNEIAATTWQQSEALQNQQQIPISSAAPQNQSTGNITVNTAVRSVPQSHRPPPSNTIESQPRYLTAEEQSEHGGGGRQQPPEFDNAIAYVTAIKKRFAKEPETYKAFLEVLHTYQREQKGIEEVLNRVAELFKDHSDLLREFTFFLPDAAIEPAQRLILQRAADDADQRKRQRAMKARRGGGTTPIQAQRGVYSMNYPTAQRQPEGTQNLRTNLQSGLGRSMSSKRGGPRKQQSMPLSVTRGPSLAQLRNAARSARQTARNQLAELDRQKEIANSPRIQEAEIVRRIRYALLGDRGHLFPPVDLEQRDAYMKQITSAPTALLERASVWRLKDDDDDDDEGIDTKGQIRALQQSTIQQPNAIELHRAAVWRDVLRVLEQVTRGALDGEAAEILLKDALDDCINWGTPATCGAPSGNTLAQDLALLVKPSSRLGPSIECAHQSVSLARKALAPGHAPDAKLLEADLEHAHALAKARGTLDRGLLQLQKQQLQRLNVCGSTVSYKPASQAYIKKSNASTRAATRRAQRAANRAASPASDMENVGLSAPDDDDNDNDTTTPGDLFSPSKAADPDSGAGPSGTASEKGDSDEKEIIPEIKIAESSLSKVLGQASTKFPGDWTSLPLSELDFMDEEEQMANHERTPSYRRLPDSVPRAVCSYRSEIDAAVLNDNYVSVATTSDDANYSQLHLRRNAHEEALFKTEDEHFEIDMVVHANTSAIRALEAISRHGGQDPQWSDAQQPAWEPQFLDIDTEHIDKEVIDQEDIVPTSSERPKRSARSRAPTNENDQKVSRHRRNNSDTEIMTSDPPQQLSEEPQAEIGRGRKRAMSEDEATASSSKRGRGINTRGARSPALLADFEMNKRPLSEGTPVLHRRGLSPIQLAVICRVYGDRDIEALRALRTAPKAAAAVIAKRLREKDIEWRLARRGLDRRWRRRCRAHFAKSLDHRAHFWRALDKKRCSNKWLVEEIKDVDCDQEERGEDASPPSLRYNISCAETRRDAFMILMQALESSPCGVQERRAIARDLWRDFIALLLSLPPQWLAVHFPPSLSRLETESKLLDYLGRQQRARATDDQDGSDFVASSDIINSGSTEEAGGEDADVVMEAIDNFSSNDKEDKVFGEENVAVDDDTLLLGSQARAVGDELRLGARVLTPFGPGIVFDRKTSVEAQQDDKELTIAFYYIKYNWGKAKVRARDVFALDEADGTQYAPAELADILIDNEISGIEQSSLDKGSSSVGGKKKISPRSSSSAGKGRSMRRRGVKGDTVDSSSTEKQQDEIRVATQTSNVVSSPVAVKGTVFANEKLYVFTRLFQMIYDRLIDAKRLCKIEADRKAKANAEPHQVIDAIAADEQGEPPADSDSEDDDDYLIPRTFNANGTLTTFDSSGKANATRPASSNSQPSPLSPLFDFDEEIQRCCQNGYVGFLELVALLLCGDVNKSTFDDACRELLGNDGYSVRAIDRLARATVDVMRTLVTDDAFKALHNLPVNLADPSNTKNTSLDAIRRDIGNYIPSMAGEDLYRVSVEREAADPVTLAFEFLGTLPENEDHPETIVAQAPA</sequence>
<dbReference type="GO" id="GO:0000118">
    <property type="term" value="C:histone deacetylase complex"/>
    <property type="evidence" value="ECO:0007669"/>
    <property type="project" value="TreeGrafter"/>
</dbReference>
<feature type="compositionally biased region" description="Basic residues" evidence="6">
    <location>
        <begin position="271"/>
        <end position="280"/>
    </location>
</feature>
<accession>A0A7S3K1G3</accession>
<dbReference type="GO" id="GO:0003714">
    <property type="term" value="F:transcription corepressor activity"/>
    <property type="evidence" value="ECO:0007669"/>
    <property type="project" value="InterPro"/>
</dbReference>
<keyword evidence="3" id="KW-0677">Repeat</keyword>
<evidence type="ECO:0000256" key="1">
    <source>
        <dbReference type="ARBA" id="ARBA00004123"/>
    </source>
</evidence>
<gene>
    <name evidence="8" type="ORF">ALAG00032_LOCUS10673</name>
</gene>
<feature type="region of interest" description="Disordered" evidence="6">
    <location>
        <begin position="1444"/>
        <end position="1500"/>
    </location>
</feature>
<proteinExistence type="predicted"/>
<feature type="domain" description="Histone deacetylase interacting" evidence="7">
    <location>
        <begin position="736"/>
        <end position="837"/>
    </location>
</feature>
<organism evidence="8">
    <name type="scientific">Aureoumbra lagunensis</name>
    <dbReference type="NCBI Taxonomy" id="44058"/>
    <lineage>
        <taxon>Eukaryota</taxon>
        <taxon>Sar</taxon>
        <taxon>Stramenopiles</taxon>
        <taxon>Ochrophyta</taxon>
        <taxon>Pelagophyceae</taxon>
        <taxon>Pelagomonadales</taxon>
        <taxon>Aureoumbra</taxon>
    </lineage>
</organism>
<evidence type="ECO:0000259" key="7">
    <source>
        <dbReference type="SMART" id="SM00761"/>
    </source>
</evidence>
<feature type="region of interest" description="Disordered" evidence="6">
    <location>
        <begin position="1325"/>
        <end position="1384"/>
    </location>
</feature>
<dbReference type="InterPro" id="IPR003822">
    <property type="entry name" value="PAH"/>
</dbReference>
<dbReference type="Pfam" id="PF02671">
    <property type="entry name" value="PAH"/>
    <property type="match status" value="2"/>
</dbReference>
<dbReference type="PANTHER" id="PTHR12346:SF0">
    <property type="entry name" value="SIN3A, ISOFORM G"/>
    <property type="match status" value="1"/>
</dbReference>